<name>A0ABN7ZQW0_9BACI</name>
<gene>
    <name evidence="1" type="ORF">BACCIP111899_00433</name>
</gene>
<evidence type="ECO:0000313" key="1">
    <source>
        <dbReference type="EMBL" id="CAG9611261.1"/>
    </source>
</evidence>
<dbReference type="Proteomes" id="UP000789423">
    <property type="component" value="Unassembled WGS sequence"/>
</dbReference>
<reference evidence="1 2" key="1">
    <citation type="submission" date="2021-10" db="EMBL/GenBank/DDBJ databases">
        <authorList>
            <person name="Criscuolo A."/>
        </authorList>
    </citation>
    <scope>NUCLEOTIDE SEQUENCE [LARGE SCALE GENOMIC DNA]</scope>
    <source>
        <strain evidence="2">CIP 111899</strain>
    </source>
</reference>
<dbReference type="Pfam" id="PF10732">
    <property type="entry name" value="DUF2524"/>
    <property type="match status" value="1"/>
</dbReference>
<dbReference type="RefSeq" id="WP_230573580.1">
    <property type="nucleotide sequence ID" value="NZ_CAKJTI010000002.1"/>
</dbReference>
<dbReference type="EMBL" id="CAKJTI010000002">
    <property type="protein sequence ID" value="CAG9611261.1"/>
    <property type="molecule type" value="Genomic_DNA"/>
</dbReference>
<accession>A0ABN7ZQW0</accession>
<organism evidence="1 2">
    <name type="scientific">Bacillus rhizoplanae</name>
    <dbReference type="NCBI Taxonomy" id="2880966"/>
    <lineage>
        <taxon>Bacteria</taxon>
        <taxon>Bacillati</taxon>
        <taxon>Bacillota</taxon>
        <taxon>Bacilli</taxon>
        <taxon>Bacillales</taxon>
        <taxon>Bacillaceae</taxon>
        <taxon>Bacillus</taxon>
    </lineage>
</organism>
<comment type="caution">
    <text evidence="1">The sequence shown here is derived from an EMBL/GenBank/DDBJ whole genome shotgun (WGS) entry which is preliminary data.</text>
</comment>
<dbReference type="InterPro" id="IPR019668">
    <property type="entry name" value="Uncharacterised_YtzC"/>
</dbReference>
<protein>
    <recommendedName>
        <fullName evidence="3">DUF2524 family protein</fullName>
    </recommendedName>
</protein>
<proteinExistence type="predicted"/>
<sequence>MAERHAIERCINEAEQAMEYAKQQLELGMRQEHYNKMNYSDAQLQLEKAYTEMETMEHYATAEQRDQLYRARLAVQQLQHQMIVTPH</sequence>
<keyword evidence="2" id="KW-1185">Reference proteome</keyword>
<evidence type="ECO:0008006" key="3">
    <source>
        <dbReference type="Google" id="ProtNLM"/>
    </source>
</evidence>
<evidence type="ECO:0000313" key="2">
    <source>
        <dbReference type="Proteomes" id="UP000789423"/>
    </source>
</evidence>